<evidence type="ECO:0000256" key="1">
    <source>
        <dbReference type="ARBA" id="ARBA00022478"/>
    </source>
</evidence>
<evidence type="ECO:0000256" key="2">
    <source>
        <dbReference type="ARBA" id="ARBA00023163"/>
    </source>
</evidence>
<evidence type="ECO:0000313" key="3">
    <source>
        <dbReference type="EMBL" id="SVA12416.1"/>
    </source>
</evidence>
<dbReference type="GO" id="GO:0003677">
    <property type="term" value="F:DNA binding"/>
    <property type="evidence" value="ECO:0007669"/>
    <property type="project" value="InterPro"/>
</dbReference>
<evidence type="ECO:0008006" key="4">
    <source>
        <dbReference type="Google" id="ProtNLM"/>
    </source>
</evidence>
<accession>A0A381T8A7</accession>
<dbReference type="EMBL" id="UINC01004180">
    <property type="protein sequence ID" value="SVA12416.1"/>
    <property type="molecule type" value="Genomic_DNA"/>
</dbReference>
<dbReference type="SUPFAM" id="SSF63562">
    <property type="entry name" value="RPB6/omega subunit-like"/>
    <property type="match status" value="1"/>
</dbReference>
<name>A0A381T8A7_9ZZZZ</name>
<dbReference type="InterPro" id="IPR036161">
    <property type="entry name" value="RPB6/omega-like_sf"/>
</dbReference>
<dbReference type="GO" id="GO:0006351">
    <property type="term" value="P:DNA-templated transcription"/>
    <property type="evidence" value="ECO:0007669"/>
    <property type="project" value="InterPro"/>
</dbReference>
<dbReference type="AlphaFoldDB" id="A0A381T8A7"/>
<keyword evidence="2" id="KW-0804">Transcription</keyword>
<dbReference type="GO" id="GO:0003899">
    <property type="term" value="F:DNA-directed RNA polymerase activity"/>
    <property type="evidence" value="ECO:0007669"/>
    <property type="project" value="InterPro"/>
</dbReference>
<dbReference type="Gene3D" id="3.90.940.10">
    <property type="match status" value="1"/>
</dbReference>
<proteinExistence type="predicted"/>
<gene>
    <name evidence="3" type="ORF">METZ01_LOCUS65270</name>
</gene>
<keyword evidence="1" id="KW-0240">DNA-directed RNA polymerase</keyword>
<protein>
    <recommendedName>
        <fullName evidence="4">DNA-directed RNA polymerase</fullName>
    </recommendedName>
</protein>
<reference evidence="3" key="1">
    <citation type="submission" date="2018-05" db="EMBL/GenBank/DDBJ databases">
        <authorList>
            <person name="Lanie J.A."/>
            <person name="Ng W.-L."/>
            <person name="Kazmierczak K.M."/>
            <person name="Andrzejewski T.M."/>
            <person name="Davidsen T.M."/>
            <person name="Wayne K.J."/>
            <person name="Tettelin H."/>
            <person name="Glass J.I."/>
            <person name="Rusch D."/>
            <person name="Podicherti R."/>
            <person name="Tsui H.-C.T."/>
            <person name="Winkler M.E."/>
        </authorList>
    </citation>
    <scope>NUCLEOTIDE SEQUENCE</scope>
</reference>
<organism evidence="3">
    <name type="scientific">marine metagenome</name>
    <dbReference type="NCBI Taxonomy" id="408172"/>
    <lineage>
        <taxon>unclassified sequences</taxon>
        <taxon>metagenomes</taxon>
        <taxon>ecological metagenomes</taxon>
    </lineage>
</organism>
<sequence>MDETPEVPVTAESVVEAVTPEPRKMPEIQSRFLYVDVSAKRAKQLRRGALPRLAHLRPDPETGARVDTDVRLERVAMQEVKEGRIVFELPDQAVKEKGTK</sequence>
<dbReference type="GO" id="GO:0000428">
    <property type="term" value="C:DNA-directed RNA polymerase complex"/>
    <property type="evidence" value="ECO:0007669"/>
    <property type="project" value="UniProtKB-KW"/>
</dbReference>